<dbReference type="CDD" id="cd06587">
    <property type="entry name" value="VOC"/>
    <property type="match status" value="1"/>
</dbReference>
<dbReference type="Pfam" id="PF00903">
    <property type="entry name" value="Glyoxalase"/>
    <property type="match status" value="1"/>
</dbReference>
<feature type="domain" description="VOC" evidence="1">
    <location>
        <begin position="4"/>
        <end position="115"/>
    </location>
</feature>
<dbReference type="OrthoDB" id="9815599at2"/>
<organism evidence="2 3">
    <name type="scientific">Terriglobus albidus</name>
    <dbReference type="NCBI Taxonomy" id="1592106"/>
    <lineage>
        <taxon>Bacteria</taxon>
        <taxon>Pseudomonadati</taxon>
        <taxon>Acidobacteriota</taxon>
        <taxon>Terriglobia</taxon>
        <taxon>Terriglobales</taxon>
        <taxon>Acidobacteriaceae</taxon>
        <taxon>Terriglobus</taxon>
    </lineage>
</organism>
<accession>A0A5B9ECY4</accession>
<dbReference type="EMBL" id="CP042806">
    <property type="protein sequence ID" value="QEE28197.1"/>
    <property type="molecule type" value="Genomic_DNA"/>
</dbReference>
<sequence>MIEKISAITFRVSNMQTSVQFYRDVLGMQLLYGGERASFSSLRANDSESAILNLERGDNVSRWGRLIFHVTDVDAVCTYLKERGFDPEIPRDASWGERYFHMLDPDGHELSFAQPLQ</sequence>
<dbReference type="SUPFAM" id="SSF54593">
    <property type="entry name" value="Glyoxalase/Bleomycin resistance protein/Dihydroxybiphenyl dioxygenase"/>
    <property type="match status" value="1"/>
</dbReference>
<evidence type="ECO:0000313" key="2">
    <source>
        <dbReference type="EMBL" id="QEE28197.1"/>
    </source>
</evidence>
<protein>
    <submittedName>
        <fullName evidence="2">VOC family protein</fullName>
    </submittedName>
</protein>
<gene>
    <name evidence="2" type="ORF">FTW19_09430</name>
</gene>
<dbReference type="Proteomes" id="UP000321820">
    <property type="component" value="Chromosome"/>
</dbReference>
<dbReference type="AlphaFoldDB" id="A0A5B9ECY4"/>
<keyword evidence="3" id="KW-1185">Reference proteome</keyword>
<dbReference type="PANTHER" id="PTHR36503">
    <property type="entry name" value="BLR2520 PROTEIN"/>
    <property type="match status" value="1"/>
</dbReference>
<evidence type="ECO:0000313" key="3">
    <source>
        <dbReference type="Proteomes" id="UP000321820"/>
    </source>
</evidence>
<name>A0A5B9ECY4_9BACT</name>
<dbReference type="KEGG" id="talb:FTW19_09430"/>
<reference evidence="2 3" key="1">
    <citation type="submission" date="2019-08" db="EMBL/GenBank/DDBJ databases">
        <title>Complete genome sequence of Terriglobus albidus strain ORNL.</title>
        <authorList>
            <person name="Podar M."/>
        </authorList>
    </citation>
    <scope>NUCLEOTIDE SEQUENCE [LARGE SCALE GENOMIC DNA]</scope>
    <source>
        <strain evidence="2 3">ORNL</strain>
    </source>
</reference>
<dbReference type="PANTHER" id="PTHR36503:SF3">
    <property type="entry name" value="BLR0126 PROTEIN"/>
    <property type="match status" value="1"/>
</dbReference>
<dbReference type="InterPro" id="IPR029068">
    <property type="entry name" value="Glyas_Bleomycin-R_OHBP_Dase"/>
</dbReference>
<evidence type="ECO:0000259" key="1">
    <source>
        <dbReference type="PROSITE" id="PS51819"/>
    </source>
</evidence>
<dbReference type="Gene3D" id="3.10.180.10">
    <property type="entry name" value="2,3-Dihydroxybiphenyl 1,2-Dioxygenase, domain 1"/>
    <property type="match status" value="1"/>
</dbReference>
<dbReference type="InterPro" id="IPR004360">
    <property type="entry name" value="Glyas_Fos-R_dOase_dom"/>
</dbReference>
<proteinExistence type="predicted"/>
<dbReference type="InterPro" id="IPR037523">
    <property type="entry name" value="VOC_core"/>
</dbReference>
<dbReference type="PROSITE" id="PS51819">
    <property type="entry name" value="VOC"/>
    <property type="match status" value="1"/>
</dbReference>